<dbReference type="Gene3D" id="3.40.50.300">
    <property type="entry name" value="P-loop containing nucleotide triphosphate hydrolases"/>
    <property type="match status" value="1"/>
</dbReference>
<feature type="domain" description="CobB/CobQ-like glutamine amidotransferase" evidence="6">
    <location>
        <begin position="256"/>
        <end position="456"/>
    </location>
</feature>
<evidence type="ECO:0000313" key="7">
    <source>
        <dbReference type="EMBL" id="WAW15089.1"/>
    </source>
</evidence>
<dbReference type="Gene3D" id="3.40.50.880">
    <property type="match status" value="1"/>
</dbReference>
<comment type="similarity">
    <text evidence="4">Belongs to the CobB/CobQ family. CobQ subfamily.</text>
</comment>
<keyword evidence="8" id="KW-1185">Reference proteome</keyword>
<dbReference type="Proteomes" id="UP001164187">
    <property type="component" value="Chromosome"/>
</dbReference>
<evidence type="ECO:0000313" key="8">
    <source>
        <dbReference type="Proteomes" id="UP001164187"/>
    </source>
</evidence>
<evidence type="ECO:0000256" key="4">
    <source>
        <dbReference type="HAMAP-Rule" id="MF_00028"/>
    </source>
</evidence>
<feature type="active site" evidence="4">
    <location>
        <position position="448"/>
    </location>
</feature>
<dbReference type="PANTHER" id="PTHR21343:SF1">
    <property type="entry name" value="COBYRIC ACID SYNTHASE"/>
    <property type="match status" value="1"/>
</dbReference>
<dbReference type="SUPFAM" id="SSF52540">
    <property type="entry name" value="P-loop containing nucleoside triphosphate hydrolases"/>
    <property type="match status" value="1"/>
</dbReference>
<dbReference type="PANTHER" id="PTHR21343">
    <property type="entry name" value="DETHIOBIOTIN SYNTHETASE"/>
    <property type="match status" value="1"/>
</dbReference>
<keyword evidence="2 4" id="KW-0169">Cobalamin biosynthesis</keyword>
<evidence type="ECO:0000259" key="5">
    <source>
        <dbReference type="Pfam" id="PF01656"/>
    </source>
</evidence>
<dbReference type="Pfam" id="PF01656">
    <property type="entry name" value="CbiA"/>
    <property type="match status" value="1"/>
</dbReference>
<comment type="pathway">
    <text evidence="1 4">Cofactor biosynthesis; adenosylcobalamin biosynthesis.</text>
</comment>
<dbReference type="InterPro" id="IPR029062">
    <property type="entry name" value="Class_I_gatase-like"/>
</dbReference>
<feature type="domain" description="CobQ/CobB/MinD/ParA nucleotide binding" evidence="5">
    <location>
        <begin position="4"/>
        <end position="226"/>
    </location>
</feature>
<comment type="function">
    <text evidence="4">Catalyzes amidations at positions B, D, E, and G on adenosylcobyrinic A,C-diamide. NH(2) groups are provided by glutamine, and one molecule of ATP is hydrogenolyzed for each amidation.</text>
</comment>
<dbReference type="InterPro" id="IPR033949">
    <property type="entry name" value="CobQ_GATase1"/>
</dbReference>
<name>A0ABY7JRI5_9FIRM</name>
<dbReference type="InterPro" id="IPR027417">
    <property type="entry name" value="P-loop_NTPase"/>
</dbReference>
<sequence length="511" mass="57712">MANIMFQGTASNVGKSIISAGICRFLVNEGFSVAPFKSQNMSLNSFIDINGGEMGRAQVFQAEACRIIPEAKMNPILLKPNKGLGSQLIVNGRVVQNMKADQYRKYKPSLLPILIDNYKYFEKNYDIVVLEGAGSPVEININELDISNMEMAKIADSPVVLIGDIDRGGVFASVVGTLQLMKEDERKRVKGIIINKFRGDKKSFDTGVKMLEELTNIPVLGVIPYIDIRIEEEDGVSDKLFNRTKLDYTKNADIINIEVIKLEHMSNFTDFNIFEYIDRVNLRFVKKGQNIGDISEDGELVLPDLLIIPGSKDTISDMDYLRKSGLDKQIIYYEKEGNPIVGICGGYQILGNNIIDTNGYDNNKASTKGLSILDVDTIFSKNKKTRQIFTQFIKSDLYFKDMEGIYIRGYELHFGDSKQLDKDRVENNIDNKSIFTIKNGQVLGTYCHGIFDNKDFTLGLINNICAKKGIEKIVLKEDLNQLKDKEYDKLSNHIRDNISVDLLYKIIFDKK</sequence>
<dbReference type="CDD" id="cd05389">
    <property type="entry name" value="CobQ_N"/>
    <property type="match status" value="1"/>
</dbReference>
<keyword evidence="3 4" id="KW-0315">Glutamine amidotransferase</keyword>
<dbReference type="Pfam" id="PF07685">
    <property type="entry name" value="GATase_3"/>
    <property type="match status" value="1"/>
</dbReference>
<gene>
    <name evidence="4" type="primary">cobQ</name>
    <name evidence="7" type="ORF">O0R46_01180</name>
</gene>
<feature type="active site" description="Nucleophile" evidence="4">
    <location>
        <position position="344"/>
    </location>
</feature>
<dbReference type="NCBIfam" id="NF001989">
    <property type="entry name" value="PRK00784.1"/>
    <property type="match status" value="1"/>
</dbReference>
<proteinExistence type="inferred from homology"/>
<dbReference type="CDD" id="cd01750">
    <property type="entry name" value="GATase1_CobQ"/>
    <property type="match status" value="1"/>
</dbReference>
<dbReference type="NCBIfam" id="TIGR00313">
    <property type="entry name" value="cobQ"/>
    <property type="match status" value="1"/>
</dbReference>
<dbReference type="PROSITE" id="PS51274">
    <property type="entry name" value="GATASE_COBBQ"/>
    <property type="match status" value="1"/>
</dbReference>
<evidence type="ECO:0000256" key="2">
    <source>
        <dbReference type="ARBA" id="ARBA00022573"/>
    </source>
</evidence>
<dbReference type="SUPFAM" id="SSF52317">
    <property type="entry name" value="Class I glutamine amidotransferase-like"/>
    <property type="match status" value="1"/>
</dbReference>
<dbReference type="RefSeq" id="WP_269311782.1">
    <property type="nucleotide sequence ID" value="NZ_CP114052.1"/>
</dbReference>
<dbReference type="InterPro" id="IPR011698">
    <property type="entry name" value="GATase_3"/>
</dbReference>
<evidence type="ECO:0000256" key="1">
    <source>
        <dbReference type="ARBA" id="ARBA00004953"/>
    </source>
</evidence>
<protein>
    <recommendedName>
        <fullName evidence="4">Cobyric acid synthase</fullName>
    </recommendedName>
</protein>
<evidence type="ECO:0000256" key="3">
    <source>
        <dbReference type="ARBA" id="ARBA00022962"/>
    </source>
</evidence>
<organism evidence="7 8">
    <name type="scientific">Peptostreptococcus equinus</name>
    <dbReference type="NCBI Taxonomy" id="3003601"/>
    <lineage>
        <taxon>Bacteria</taxon>
        <taxon>Bacillati</taxon>
        <taxon>Bacillota</taxon>
        <taxon>Clostridia</taxon>
        <taxon>Peptostreptococcales</taxon>
        <taxon>Peptostreptococcaceae</taxon>
        <taxon>Peptostreptococcus</taxon>
    </lineage>
</organism>
<dbReference type="EMBL" id="CP114052">
    <property type="protein sequence ID" value="WAW15089.1"/>
    <property type="molecule type" value="Genomic_DNA"/>
</dbReference>
<dbReference type="InterPro" id="IPR002586">
    <property type="entry name" value="CobQ/CobB/MinD/ParA_Nub-bd_dom"/>
</dbReference>
<dbReference type="InterPro" id="IPR004459">
    <property type="entry name" value="CobQ_synth"/>
</dbReference>
<accession>A0ABY7JRI5</accession>
<evidence type="ECO:0000259" key="6">
    <source>
        <dbReference type="Pfam" id="PF07685"/>
    </source>
</evidence>
<dbReference type="InterPro" id="IPR047045">
    <property type="entry name" value="CobQ_N"/>
</dbReference>
<reference evidence="7" key="1">
    <citation type="submission" date="2022-12" db="EMBL/GenBank/DDBJ databases">
        <title>Peptostreptococcus.</title>
        <authorList>
            <person name="Lee S.H."/>
        </authorList>
    </citation>
    <scope>NUCLEOTIDE SEQUENCE</scope>
    <source>
        <strain evidence="7">CBA3647</strain>
    </source>
</reference>
<dbReference type="HAMAP" id="MF_00028">
    <property type="entry name" value="CobQ"/>
    <property type="match status" value="1"/>
</dbReference>